<protein>
    <submittedName>
        <fullName evidence="1">Uncharacterized protein</fullName>
    </submittedName>
</protein>
<reference evidence="1 2" key="1">
    <citation type="journal article" date="2015" name="Genome Biol. Evol.">
        <title>Comparative Genomics of a Bacterivorous Green Alga Reveals Evolutionary Causalities and Consequences of Phago-Mixotrophic Mode of Nutrition.</title>
        <authorList>
            <person name="Burns J.A."/>
            <person name="Paasch A."/>
            <person name="Narechania A."/>
            <person name="Kim E."/>
        </authorList>
    </citation>
    <scope>NUCLEOTIDE SEQUENCE [LARGE SCALE GENOMIC DNA]</scope>
    <source>
        <strain evidence="1 2">PLY_AMNH</strain>
    </source>
</reference>
<dbReference type="EMBL" id="LGRX02028474">
    <property type="protein sequence ID" value="KAK3248022.1"/>
    <property type="molecule type" value="Genomic_DNA"/>
</dbReference>
<dbReference type="Proteomes" id="UP001190700">
    <property type="component" value="Unassembled WGS sequence"/>
</dbReference>
<dbReference type="AlphaFoldDB" id="A0AAE0C653"/>
<dbReference type="GO" id="GO:0000796">
    <property type="term" value="C:condensin complex"/>
    <property type="evidence" value="ECO:0007669"/>
    <property type="project" value="TreeGrafter"/>
</dbReference>
<evidence type="ECO:0000313" key="2">
    <source>
        <dbReference type="Proteomes" id="UP001190700"/>
    </source>
</evidence>
<dbReference type="GO" id="GO:0000779">
    <property type="term" value="C:condensed chromosome, centromeric region"/>
    <property type="evidence" value="ECO:0007669"/>
    <property type="project" value="TreeGrafter"/>
</dbReference>
<gene>
    <name evidence="1" type="ORF">CYMTET_42499</name>
</gene>
<evidence type="ECO:0000313" key="1">
    <source>
        <dbReference type="EMBL" id="KAK3248022.1"/>
    </source>
</evidence>
<dbReference type="GO" id="GO:0010032">
    <property type="term" value="P:meiotic chromosome condensation"/>
    <property type="evidence" value="ECO:0007669"/>
    <property type="project" value="TreeGrafter"/>
</dbReference>
<dbReference type="GO" id="GO:0007076">
    <property type="term" value="P:mitotic chromosome condensation"/>
    <property type="evidence" value="ECO:0007669"/>
    <property type="project" value="InterPro"/>
</dbReference>
<proteinExistence type="predicted"/>
<dbReference type="InterPro" id="IPR026971">
    <property type="entry name" value="CND1/NCAPD3"/>
</dbReference>
<dbReference type="PANTHER" id="PTHR14222:SF2">
    <property type="entry name" value="CONDENSIN COMPLEX SUBUNIT 1"/>
    <property type="match status" value="1"/>
</dbReference>
<comment type="caution">
    <text evidence="1">The sequence shown here is derived from an EMBL/GenBank/DDBJ whole genome shotgun (WGS) entry which is preliminary data.</text>
</comment>
<dbReference type="GO" id="GO:0042393">
    <property type="term" value="F:histone binding"/>
    <property type="evidence" value="ECO:0007669"/>
    <property type="project" value="TreeGrafter"/>
</dbReference>
<dbReference type="PANTHER" id="PTHR14222">
    <property type="entry name" value="CONDENSIN"/>
    <property type="match status" value="1"/>
</dbReference>
<name>A0AAE0C653_9CHLO</name>
<accession>A0AAE0C653</accession>
<keyword evidence="2" id="KW-1185">Reference proteome</keyword>
<sequence>MRALVASLGSGLEFGLRVAASLSTTYELMASNTASDVIEAIQLIVLAHQFDVDNSAAAVRRALSLVFSREPAVGEAVLEGAQTLYLRPGDTPMDSAMRLAGAARGAALGTLTALEDIIAKLVSAQPPVPISPSFGLNPRFVATASVQVRLLPATGQVVRALWTLVADRSATLEAVESKRAALAVLGMAAAAQPEVVRPYLSTLLQVGFSEGPSGDALLTRYACIAIQRLALPGGRRAGVELLPSDHAVFAAIRKLLVNSSLADQGWYSAAEQAVTAVFMVCTDPEAFSAGVLRDMAGAGALPPSGGGGAEEPAVGVAIHSGEVSESRLARFLYVLGHSALKQLVYTEGLIKVRGRARG</sequence>
<organism evidence="1 2">
    <name type="scientific">Cymbomonas tetramitiformis</name>
    <dbReference type="NCBI Taxonomy" id="36881"/>
    <lineage>
        <taxon>Eukaryota</taxon>
        <taxon>Viridiplantae</taxon>
        <taxon>Chlorophyta</taxon>
        <taxon>Pyramimonadophyceae</taxon>
        <taxon>Pyramimonadales</taxon>
        <taxon>Pyramimonadaceae</taxon>
        <taxon>Cymbomonas</taxon>
    </lineage>
</organism>